<gene>
    <name evidence="4" type="ORF">ACG5V6_19620</name>
</gene>
<protein>
    <submittedName>
        <fullName evidence="4">Transposase family protein</fullName>
    </submittedName>
</protein>
<dbReference type="RefSeq" id="WP_279952249.1">
    <property type="nucleotide sequence ID" value="NZ_BAABEN010000028.1"/>
</dbReference>
<reference evidence="4 5" key="1">
    <citation type="submission" date="2024-10" db="EMBL/GenBank/DDBJ databases">
        <authorList>
            <person name="Cho J.-C."/>
        </authorList>
    </citation>
    <scope>NUCLEOTIDE SEQUENCE [LARGE SCALE GENOMIC DNA]</scope>
    <source>
        <strain evidence="4 5">KCTC29696</strain>
    </source>
</reference>
<name>A0ABW7HWZ1_9ACTN</name>
<evidence type="ECO:0000313" key="4">
    <source>
        <dbReference type="EMBL" id="MFH0250409.1"/>
    </source>
</evidence>
<organism evidence="4 5">
    <name type="scientific">Streptomyces chitinivorans</name>
    <dbReference type="NCBI Taxonomy" id="1257027"/>
    <lineage>
        <taxon>Bacteria</taxon>
        <taxon>Bacillati</taxon>
        <taxon>Actinomycetota</taxon>
        <taxon>Actinomycetes</taxon>
        <taxon>Kitasatosporales</taxon>
        <taxon>Streptomycetaceae</taxon>
        <taxon>Streptomyces</taxon>
    </lineage>
</organism>
<sequence length="108" mass="12074">MGLRGRARLHPDITAARIHALPTLADKGYTDAGIVLLIPVRRPMGRSEQALDTDRRTMNNLVRGVRELGERTAAELKQCWRALQHVIFSPSRIGDIARAALVLNEIRK</sequence>
<keyword evidence="2" id="KW-0479">Metal-binding</keyword>
<dbReference type="Pfam" id="PF13359">
    <property type="entry name" value="DDE_Tnp_4"/>
    <property type="match status" value="1"/>
</dbReference>
<comment type="caution">
    <text evidence="4">The sequence shown here is derived from an EMBL/GenBank/DDBJ whole genome shotgun (WGS) entry which is preliminary data.</text>
</comment>
<evidence type="ECO:0000256" key="2">
    <source>
        <dbReference type="ARBA" id="ARBA00022723"/>
    </source>
</evidence>
<dbReference type="InterPro" id="IPR027806">
    <property type="entry name" value="HARBI1_dom"/>
</dbReference>
<proteinExistence type="predicted"/>
<comment type="cofactor">
    <cofactor evidence="1">
        <name>a divalent metal cation</name>
        <dbReference type="ChEBI" id="CHEBI:60240"/>
    </cofactor>
</comment>
<evidence type="ECO:0000256" key="1">
    <source>
        <dbReference type="ARBA" id="ARBA00001968"/>
    </source>
</evidence>
<accession>A0ABW7HWZ1</accession>
<dbReference type="Proteomes" id="UP001607069">
    <property type="component" value="Unassembled WGS sequence"/>
</dbReference>
<dbReference type="EMBL" id="JBIHMK010000080">
    <property type="protein sequence ID" value="MFH0250409.1"/>
    <property type="molecule type" value="Genomic_DNA"/>
</dbReference>
<evidence type="ECO:0000313" key="5">
    <source>
        <dbReference type="Proteomes" id="UP001607069"/>
    </source>
</evidence>
<keyword evidence="5" id="KW-1185">Reference proteome</keyword>
<evidence type="ECO:0000259" key="3">
    <source>
        <dbReference type="Pfam" id="PF13359"/>
    </source>
</evidence>
<feature type="domain" description="DDE Tnp4" evidence="3">
    <location>
        <begin position="22"/>
        <end position="103"/>
    </location>
</feature>